<sequence length="125" mass="13714">AAAPLQSAVASGFVTLPLSDQVLDLKGINKALSSAQTREKALKIIQYGAKLLAYILLRAGKNLADLGKHFDALGKSLSTARRFFKFMRFMKHFEDIKDARAEKSPGFQKLLFLDIGCNLVADISE</sequence>
<evidence type="ECO:0000313" key="6">
    <source>
        <dbReference type="Proteomes" id="UP000626109"/>
    </source>
</evidence>
<evidence type="ECO:0000313" key="5">
    <source>
        <dbReference type="EMBL" id="CAE8700753.1"/>
    </source>
</evidence>
<evidence type="ECO:0000256" key="2">
    <source>
        <dbReference type="ARBA" id="ARBA00023136"/>
    </source>
</evidence>
<keyword evidence="3" id="KW-0576">Peroxisome</keyword>
<dbReference type="InterPro" id="IPR008733">
    <property type="entry name" value="PEX11"/>
</dbReference>
<dbReference type="GO" id="GO:0005778">
    <property type="term" value="C:peroxisomal membrane"/>
    <property type="evidence" value="ECO:0007669"/>
    <property type="project" value="UniProtKB-SubCell"/>
</dbReference>
<dbReference type="AlphaFoldDB" id="A0A813KCY1"/>
<dbReference type="Pfam" id="PF05648">
    <property type="entry name" value="PEX11"/>
    <property type="match status" value="1"/>
</dbReference>
<dbReference type="EMBL" id="CAJNNW010029580">
    <property type="protein sequence ID" value="CAE8700753.1"/>
    <property type="molecule type" value="Genomic_DNA"/>
</dbReference>
<feature type="non-terminal residue" evidence="5">
    <location>
        <position position="1"/>
    </location>
</feature>
<keyword evidence="2" id="KW-0472">Membrane</keyword>
<name>A0A813KCY1_POLGL</name>
<dbReference type="PANTHER" id="PTHR12652:SF50">
    <property type="entry name" value="PEROXIN 11"/>
    <property type="match status" value="1"/>
</dbReference>
<evidence type="ECO:0000256" key="3">
    <source>
        <dbReference type="ARBA" id="ARBA00023140"/>
    </source>
</evidence>
<gene>
    <name evidence="5" type="ORF">PGLA2088_LOCUS31767</name>
</gene>
<reference evidence="5" key="1">
    <citation type="submission" date="2021-02" db="EMBL/GenBank/DDBJ databases">
        <authorList>
            <person name="Dougan E. K."/>
            <person name="Rhodes N."/>
            <person name="Thang M."/>
            <person name="Chan C."/>
        </authorList>
    </citation>
    <scope>NUCLEOTIDE SEQUENCE</scope>
</reference>
<dbReference type="Proteomes" id="UP000626109">
    <property type="component" value="Unassembled WGS sequence"/>
</dbReference>
<evidence type="ECO:0000256" key="4">
    <source>
        <dbReference type="ARBA" id="ARBA00046271"/>
    </source>
</evidence>
<protein>
    <submittedName>
        <fullName evidence="5">Uncharacterized protein</fullName>
    </submittedName>
</protein>
<dbReference type="GO" id="GO:0016559">
    <property type="term" value="P:peroxisome fission"/>
    <property type="evidence" value="ECO:0007669"/>
    <property type="project" value="InterPro"/>
</dbReference>
<keyword evidence="1" id="KW-0962">Peroxisome biogenesis</keyword>
<proteinExistence type="predicted"/>
<comment type="subcellular location">
    <subcellularLocation>
        <location evidence="4">Peroxisome membrane</location>
    </subcellularLocation>
</comment>
<dbReference type="PANTHER" id="PTHR12652">
    <property type="entry name" value="PEROXISOMAL BIOGENESIS FACTOR 11"/>
    <property type="match status" value="1"/>
</dbReference>
<comment type="caution">
    <text evidence="5">The sequence shown here is derived from an EMBL/GenBank/DDBJ whole genome shotgun (WGS) entry which is preliminary data.</text>
</comment>
<organism evidence="5 6">
    <name type="scientific">Polarella glacialis</name>
    <name type="common">Dinoflagellate</name>
    <dbReference type="NCBI Taxonomy" id="89957"/>
    <lineage>
        <taxon>Eukaryota</taxon>
        <taxon>Sar</taxon>
        <taxon>Alveolata</taxon>
        <taxon>Dinophyceae</taxon>
        <taxon>Suessiales</taxon>
        <taxon>Suessiaceae</taxon>
        <taxon>Polarella</taxon>
    </lineage>
</organism>
<evidence type="ECO:0000256" key="1">
    <source>
        <dbReference type="ARBA" id="ARBA00022593"/>
    </source>
</evidence>
<accession>A0A813KCY1</accession>
<feature type="non-terminal residue" evidence="5">
    <location>
        <position position="125"/>
    </location>
</feature>